<accession>A0A7C9LJ51</accession>
<evidence type="ECO:0000313" key="3">
    <source>
        <dbReference type="Proteomes" id="UP000479692"/>
    </source>
</evidence>
<sequence>MLKDLFFPVTGASTDDATLAIAERIAEAYRARLIISVPVAVPTALAAPWGFAPGPVLAEVLEEVEIHATKRAEDLRRRMAKSGVDWDVRVDRTRLFDPPEALTLQARYADLSVIAQPRGDDASIAHAFFNAFLFESGRPVMVVPPNFASRRFDKLLLAWKPTREATRAIHDALSLFAPSDVEVLVVDPEIGDLGHGDEPGADIAAHLAERGLNVNVTRRASGTMSVATTLRLHAAESGADLLVAGGYGHTRLREWVLGGTTRDLLESLERPVLFSR</sequence>
<dbReference type="CDD" id="cd00293">
    <property type="entry name" value="USP-like"/>
    <property type="match status" value="1"/>
</dbReference>
<dbReference type="Pfam" id="PF00582">
    <property type="entry name" value="Usp"/>
    <property type="match status" value="1"/>
</dbReference>
<reference evidence="2 3" key="1">
    <citation type="submission" date="2019-12" db="EMBL/GenBank/DDBJ databases">
        <authorList>
            <person name="Xu J."/>
        </authorList>
    </citation>
    <scope>NUCLEOTIDE SEQUENCE [LARGE SCALE GENOMIC DNA]</scope>
    <source>
        <strain evidence="2 3">HX-5-24</strain>
    </source>
</reference>
<dbReference type="AlphaFoldDB" id="A0A7C9LJ51"/>
<dbReference type="InterPro" id="IPR006016">
    <property type="entry name" value="UspA"/>
</dbReference>
<dbReference type="EMBL" id="WOXT01000002">
    <property type="protein sequence ID" value="MUV14459.1"/>
    <property type="molecule type" value="Genomic_DNA"/>
</dbReference>
<name>A0A7C9LJ51_9GAMM</name>
<organism evidence="2 3">
    <name type="scientific">Noviluteimonas gilva</name>
    <dbReference type="NCBI Taxonomy" id="2682097"/>
    <lineage>
        <taxon>Bacteria</taxon>
        <taxon>Pseudomonadati</taxon>
        <taxon>Pseudomonadota</taxon>
        <taxon>Gammaproteobacteria</taxon>
        <taxon>Lysobacterales</taxon>
        <taxon>Lysobacteraceae</taxon>
        <taxon>Noviluteimonas</taxon>
    </lineage>
</organism>
<comment type="caution">
    <text evidence="2">The sequence shown here is derived from an EMBL/GenBank/DDBJ whole genome shotgun (WGS) entry which is preliminary data.</text>
</comment>
<proteinExistence type="predicted"/>
<feature type="domain" description="UspA" evidence="1">
    <location>
        <begin position="152"/>
        <end position="274"/>
    </location>
</feature>
<evidence type="ECO:0000313" key="2">
    <source>
        <dbReference type="EMBL" id="MUV14459.1"/>
    </source>
</evidence>
<protein>
    <recommendedName>
        <fullName evidence="1">UspA domain-containing protein</fullName>
    </recommendedName>
</protein>
<keyword evidence="3" id="KW-1185">Reference proteome</keyword>
<evidence type="ECO:0000259" key="1">
    <source>
        <dbReference type="Pfam" id="PF00582"/>
    </source>
</evidence>
<dbReference type="RefSeq" id="WP_156641745.1">
    <property type="nucleotide sequence ID" value="NZ_WOXT01000002.1"/>
</dbReference>
<gene>
    <name evidence="2" type="ORF">GN331_09600</name>
</gene>
<dbReference type="Proteomes" id="UP000479692">
    <property type="component" value="Unassembled WGS sequence"/>
</dbReference>
<dbReference type="Gene3D" id="3.40.50.12370">
    <property type="match status" value="1"/>
</dbReference>
<dbReference type="SUPFAM" id="SSF52402">
    <property type="entry name" value="Adenine nucleotide alpha hydrolases-like"/>
    <property type="match status" value="2"/>
</dbReference>